<dbReference type="RefSeq" id="XP_045282288.1">
    <property type="nucleotide sequence ID" value="XM_045426730.1"/>
</dbReference>
<dbReference type="GeneID" id="69032529"/>
<keyword evidence="2" id="KW-1185">Reference proteome</keyword>
<proteinExistence type="predicted"/>
<name>A0ABX2VZJ4_AJEDR</name>
<reference evidence="2" key="1">
    <citation type="journal article" date="2015" name="PLoS Genet.">
        <title>The dynamic genome and transcriptome of the human fungal pathogen Blastomyces and close relative Emmonsia.</title>
        <authorList>
            <person name="Munoz J.F."/>
            <person name="Gauthier G.M."/>
            <person name="Desjardins C.A."/>
            <person name="Gallo J.E."/>
            <person name="Holder J."/>
            <person name="Sullivan T.D."/>
            <person name="Marty A.J."/>
            <person name="Carmen J.C."/>
            <person name="Chen Z."/>
            <person name="Ding L."/>
            <person name="Gujja S."/>
            <person name="Magrini V."/>
            <person name="Misas E."/>
            <person name="Mitreva M."/>
            <person name="Priest M."/>
            <person name="Saif S."/>
            <person name="Whiston E.A."/>
            <person name="Young S."/>
            <person name="Zeng Q."/>
            <person name="Goldman W.E."/>
            <person name="Mardis E.R."/>
            <person name="Taylor J.W."/>
            <person name="McEwen J.G."/>
            <person name="Clay O.K."/>
            <person name="Klein B.S."/>
            <person name="Cuomo C.A."/>
        </authorList>
    </citation>
    <scope>NUCLEOTIDE SEQUENCE [LARGE SCALE GENOMIC DNA]</scope>
    <source>
        <strain evidence="2">ER-3 / ATCC MYA-2586</strain>
    </source>
</reference>
<evidence type="ECO:0000313" key="1">
    <source>
        <dbReference type="EMBL" id="OAT02561.1"/>
    </source>
</evidence>
<sequence>MDMYQVMEVYSLWTITLTAARISQWKMPIYRKIQCPNNFALALHKRNKDIFIVLKQSSYAGILQVPLHTHDMFADSRAVKTHYWHEHILIHHNQLLHTSADIDIFSDRLHLC</sequence>
<protein>
    <submittedName>
        <fullName evidence="1">Uncharacterized protein</fullName>
    </submittedName>
</protein>
<dbReference type="EMBL" id="EQ999981">
    <property type="protein sequence ID" value="OAT02561.1"/>
    <property type="molecule type" value="Genomic_DNA"/>
</dbReference>
<dbReference type="Proteomes" id="UP000002039">
    <property type="component" value="Unassembled WGS sequence"/>
</dbReference>
<accession>A0ABX2VZJ4</accession>
<gene>
    <name evidence="1" type="ORF">BDCG_17637</name>
</gene>
<evidence type="ECO:0000313" key="2">
    <source>
        <dbReference type="Proteomes" id="UP000002039"/>
    </source>
</evidence>
<organism evidence="1 2">
    <name type="scientific">Ajellomyces dermatitidis (strain ER-3 / ATCC MYA-2586)</name>
    <name type="common">Blastomyces dermatitidis</name>
    <dbReference type="NCBI Taxonomy" id="559297"/>
    <lineage>
        <taxon>Eukaryota</taxon>
        <taxon>Fungi</taxon>
        <taxon>Dikarya</taxon>
        <taxon>Ascomycota</taxon>
        <taxon>Pezizomycotina</taxon>
        <taxon>Eurotiomycetes</taxon>
        <taxon>Eurotiomycetidae</taxon>
        <taxon>Onygenales</taxon>
        <taxon>Ajellomycetaceae</taxon>
        <taxon>Blastomyces</taxon>
    </lineage>
</organism>